<dbReference type="PANTHER" id="PTHR30471">
    <property type="entry name" value="DNA REPAIR PROTEIN RADC"/>
    <property type="match status" value="1"/>
</dbReference>
<dbReference type="RefSeq" id="WP_075665428.1">
    <property type="nucleotide sequence ID" value="NZ_LBFC01000006.1"/>
</dbReference>
<dbReference type="InterPro" id="IPR001405">
    <property type="entry name" value="UPF0758"/>
</dbReference>
<evidence type="ECO:0000256" key="4">
    <source>
        <dbReference type="ARBA" id="ARBA00022833"/>
    </source>
</evidence>
<organism evidence="8 9">
    <name type="scientific">Thermosipho affectus</name>
    <dbReference type="NCBI Taxonomy" id="660294"/>
    <lineage>
        <taxon>Bacteria</taxon>
        <taxon>Thermotogati</taxon>
        <taxon>Thermotogota</taxon>
        <taxon>Thermotogae</taxon>
        <taxon>Thermotogales</taxon>
        <taxon>Fervidobacteriaceae</taxon>
        <taxon>Thermosipho</taxon>
    </lineage>
</organism>
<gene>
    <name evidence="8" type="ORF">XJ44_02170</name>
</gene>
<accession>A0ABX3IIZ2</accession>
<comment type="similarity">
    <text evidence="6">Belongs to the UPF0758 family.</text>
</comment>
<dbReference type="SUPFAM" id="SSF47781">
    <property type="entry name" value="RuvA domain 2-like"/>
    <property type="match status" value="1"/>
</dbReference>
<keyword evidence="2" id="KW-0479">Metal-binding</keyword>
<dbReference type="Pfam" id="PF04002">
    <property type="entry name" value="RadC"/>
    <property type="match status" value="1"/>
</dbReference>
<keyword evidence="3" id="KW-0378">Hydrolase</keyword>
<keyword evidence="9" id="KW-1185">Reference proteome</keyword>
<evidence type="ECO:0000313" key="8">
    <source>
        <dbReference type="EMBL" id="ONN27794.1"/>
    </source>
</evidence>
<dbReference type="PROSITE" id="PS01302">
    <property type="entry name" value="UPF0758"/>
    <property type="match status" value="1"/>
</dbReference>
<dbReference type="CDD" id="cd08071">
    <property type="entry name" value="MPN_DUF2466"/>
    <property type="match status" value="1"/>
</dbReference>
<keyword evidence="1" id="KW-0645">Protease</keyword>
<evidence type="ECO:0000313" key="9">
    <source>
        <dbReference type="Proteomes" id="UP000242616"/>
    </source>
</evidence>
<evidence type="ECO:0000256" key="5">
    <source>
        <dbReference type="ARBA" id="ARBA00023049"/>
    </source>
</evidence>
<evidence type="ECO:0000259" key="7">
    <source>
        <dbReference type="PROSITE" id="PS50249"/>
    </source>
</evidence>
<feature type="domain" description="MPN" evidence="7">
    <location>
        <begin position="93"/>
        <end position="213"/>
    </location>
</feature>
<evidence type="ECO:0000256" key="2">
    <source>
        <dbReference type="ARBA" id="ARBA00022723"/>
    </source>
</evidence>
<dbReference type="InterPro" id="IPR046778">
    <property type="entry name" value="UPF0758_N"/>
</dbReference>
<name>A0ABX3IIZ2_9BACT</name>
<dbReference type="Gene3D" id="1.10.150.20">
    <property type="entry name" value="5' to 3' exonuclease, C-terminal subdomain"/>
    <property type="match status" value="1"/>
</dbReference>
<dbReference type="EMBL" id="LBFC01000006">
    <property type="protein sequence ID" value="ONN27794.1"/>
    <property type="molecule type" value="Genomic_DNA"/>
</dbReference>
<dbReference type="Gene3D" id="3.40.140.10">
    <property type="entry name" value="Cytidine Deaminase, domain 2"/>
    <property type="match status" value="1"/>
</dbReference>
<evidence type="ECO:0000256" key="1">
    <source>
        <dbReference type="ARBA" id="ARBA00022670"/>
    </source>
</evidence>
<dbReference type="InterPro" id="IPR025657">
    <property type="entry name" value="RadC_JAB"/>
</dbReference>
<dbReference type="InterPro" id="IPR010994">
    <property type="entry name" value="RuvA_2-like"/>
</dbReference>
<dbReference type="SUPFAM" id="SSF102712">
    <property type="entry name" value="JAB1/MPN domain"/>
    <property type="match status" value="1"/>
</dbReference>
<dbReference type="NCBIfam" id="NF000642">
    <property type="entry name" value="PRK00024.1"/>
    <property type="match status" value="1"/>
</dbReference>
<sequence length="213" mass="24056">MLPREKLLVDGAEKLSNYELISILIRTGTKDKNVFELSKKLLEYFDNSLLKLSKASIEDLCNVKGLGKAKAATIFAAIELSKRLLNEERKGKTLNSPELVYEYCKDMKQYDQEVVRVIMLNSKLSEITSKDITIGLIDTSLAHPREIYREAIKNSAAYIILVHNHPSGDVKPSKNDKDLTFKIKEAGEIIGIKLLDHIIVGNGFYSFKKNKLL</sequence>
<dbReference type="InterPro" id="IPR037518">
    <property type="entry name" value="MPN"/>
</dbReference>
<keyword evidence="4" id="KW-0862">Zinc</keyword>
<reference evidence="8 9" key="1">
    <citation type="submission" date="2015-06" db="EMBL/GenBank/DDBJ databases">
        <title>Genome sequencing of Thermotogales isolates from hydrothermal vents.</title>
        <authorList>
            <person name="Haverkamp T.H."/>
            <person name="Kublanov I.V."/>
            <person name="Nesbo C.L."/>
        </authorList>
    </citation>
    <scope>NUCLEOTIDE SEQUENCE [LARGE SCALE GENOMIC DNA]</scope>
    <source>
        <strain evidence="9">ik275mar</strain>
    </source>
</reference>
<evidence type="ECO:0000256" key="3">
    <source>
        <dbReference type="ARBA" id="ARBA00022801"/>
    </source>
</evidence>
<keyword evidence="5" id="KW-0482">Metalloprotease</keyword>
<dbReference type="PROSITE" id="PS50249">
    <property type="entry name" value="MPN"/>
    <property type="match status" value="1"/>
</dbReference>
<protein>
    <recommendedName>
        <fullName evidence="7">MPN domain-containing protein</fullName>
    </recommendedName>
</protein>
<dbReference type="NCBIfam" id="TIGR00608">
    <property type="entry name" value="radc"/>
    <property type="match status" value="1"/>
</dbReference>
<dbReference type="Pfam" id="PF20582">
    <property type="entry name" value="UPF0758_N"/>
    <property type="match status" value="1"/>
</dbReference>
<comment type="caution">
    <text evidence="8">The sequence shown here is derived from an EMBL/GenBank/DDBJ whole genome shotgun (WGS) entry which is preliminary data.</text>
</comment>
<dbReference type="InterPro" id="IPR020891">
    <property type="entry name" value="UPF0758_CS"/>
</dbReference>
<evidence type="ECO:0000256" key="6">
    <source>
        <dbReference type="RuleBase" id="RU003797"/>
    </source>
</evidence>
<proteinExistence type="inferred from homology"/>
<dbReference type="Proteomes" id="UP000242616">
    <property type="component" value="Unassembled WGS sequence"/>
</dbReference>
<dbReference type="PANTHER" id="PTHR30471:SF3">
    <property type="entry name" value="UPF0758 PROTEIN YEES-RELATED"/>
    <property type="match status" value="1"/>
</dbReference>